<dbReference type="InterPro" id="IPR051685">
    <property type="entry name" value="Ycf3/AcsC/BcsC/TPR_MFPF"/>
</dbReference>
<evidence type="ECO:0000256" key="4">
    <source>
        <dbReference type="SAM" id="Phobius"/>
    </source>
</evidence>
<accession>A0A8B6SDK5</accession>
<dbReference type="PROSITE" id="PS50005">
    <property type="entry name" value="TPR"/>
    <property type="match status" value="7"/>
</dbReference>
<dbReference type="Gene3D" id="1.25.40.10">
    <property type="entry name" value="Tetratricopeptide repeat domain"/>
    <property type="match status" value="3"/>
</dbReference>
<feature type="transmembrane region" description="Helical" evidence="4">
    <location>
        <begin position="363"/>
        <end position="387"/>
    </location>
</feature>
<name>A0A8B6SDK5_9EURY</name>
<evidence type="ECO:0008006" key="7">
    <source>
        <dbReference type="Google" id="ProtNLM"/>
    </source>
</evidence>
<dbReference type="SUPFAM" id="SSF48439">
    <property type="entry name" value="Protein prenylyltransferase"/>
    <property type="match status" value="1"/>
</dbReference>
<feature type="repeat" description="TPR" evidence="3">
    <location>
        <begin position="172"/>
        <end position="205"/>
    </location>
</feature>
<protein>
    <recommendedName>
        <fullName evidence="7">UDP-N-acetylglucosamine--peptide N-acetylglucosaminyltransferase SPINDLY</fullName>
    </recommendedName>
</protein>
<organism evidence="5 6">
    <name type="scientific">Candidatus Argoarchaeum ethanivorans</name>
    <dbReference type="NCBI Taxonomy" id="2608793"/>
    <lineage>
        <taxon>Archaea</taxon>
        <taxon>Methanobacteriati</taxon>
        <taxon>Methanobacteriota</taxon>
        <taxon>Stenosarchaea group</taxon>
        <taxon>Methanomicrobia</taxon>
        <taxon>Methanosarcinales</taxon>
        <taxon>Methanosarcinales incertae sedis</taxon>
        <taxon>GOM Arc I cluster</taxon>
        <taxon>Candidatus Argoarchaeum</taxon>
    </lineage>
</organism>
<evidence type="ECO:0000313" key="5">
    <source>
        <dbReference type="EMBL" id="RZB33014.1"/>
    </source>
</evidence>
<keyword evidence="2 3" id="KW-0802">TPR repeat</keyword>
<feature type="repeat" description="TPR" evidence="3">
    <location>
        <begin position="104"/>
        <end position="137"/>
    </location>
</feature>
<evidence type="ECO:0000256" key="1">
    <source>
        <dbReference type="ARBA" id="ARBA00022737"/>
    </source>
</evidence>
<dbReference type="EMBL" id="RPGO01000003">
    <property type="protein sequence ID" value="RZB33014.1"/>
    <property type="molecule type" value="Genomic_DNA"/>
</dbReference>
<dbReference type="Pfam" id="PF00515">
    <property type="entry name" value="TPR_1"/>
    <property type="match status" value="4"/>
</dbReference>
<evidence type="ECO:0000256" key="2">
    <source>
        <dbReference type="ARBA" id="ARBA00022803"/>
    </source>
</evidence>
<dbReference type="PROSITE" id="PS50293">
    <property type="entry name" value="TPR_REGION"/>
    <property type="match status" value="4"/>
</dbReference>
<reference evidence="6" key="1">
    <citation type="submission" date="2019-01" db="EMBL/GenBank/DDBJ databases">
        <title>Anaerobic oxidation of ethane by archaea from a marine hydrocarbon seep.</title>
        <authorList>
            <person name="Musat F."/>
        </authorList>
    </citation>
    <scope>NUCLEOTIDE SEQUENCE [LARGE SCALE GENOMIC DNA]</scope>
</reference>
<dbReference type="InterPro" id="IPR011990">
    <property type="entry name" value="TPR-like_helical_dom_sf"/>
</dbReference>
<feature type="transmembrane region" description="Helical" evidence="4">
    <location>
        <begin position="393"/>
        <end position="412"/>
    </location>
</feature>
<sequence length="454" mass="52564">MTAKEWFNKGVALGELERYEEEIKAYDKAIEINPQYAEAWFNKGVALGELERYEEAIEAYDKAIEINPHYDAWVNKGVALGERERPEEAIEAFEKAIEINPQYDKAWSNKGVALGELERYEEEIKAYDKAIEINPQYDKAWSNKGVALGELERYEEAIEAYDKAIEINPQDALAYSNLGELLFNLGDLNSARKKVEDALSIDEKLVSALSLQGRIKIEEKKYNDASEFFKRAISLDVGNPLLLLWDAYANYLKTEFSLGSKGEKYQEEVISIIRSLEKVDKLSKKHGKGIRPYVLYFLGCFYFKSKDIFAAKEKLEECIRLKSKSSIKTSARELLGNIWNYQIRPPWWRWWLNSPFYRWHKRIGFIILSLSIFALLLLHPFISGWFPSLQVNWSLYVFLIALLVAILISPNIERIRAKDIEVRLHSPPPPGPVLSPLVMEERIKEMGERYSELK</sequence>
<keyword evidence="1" id="KW-0677">Repeat</keyword>
<keyword evidence="4" id="KW-0812">Transmembrane</keyword>
<dbReference type="InterPro" id="IPR019734">
    <property type="entry name" value="TPR_rpt"/>
</dbReference>
<dbReference type="Proteomes" id="UP000291831">
    <property type="component" value="Unassembled WGS sequence"/>
</dbReference>
<dbReference type="PANTHER" id="PTHR44943:SF4">
    <property type="entry name" value="TPR REPEAT-CONTAINING PROTEIN MJ0798"/>
    <property type="match status" value="1"/>
</dbReference>
<keyword evidence="4" id="KW-0472">Membrane</keyword>
<feature type="repeat" description="TPR" evidence="3">
    <location>
        <begin position="37"/>
        <end position="70"/>
    </location>
</feature>
<feature type="repeat" description="TPR" evidence="3">
    <location>
        <begin position="206"/>
        <end position="239"/>
    </location>
</feature>
<dbReference type="PANTHER" id="PTHR44943">
    <property type="entry name" value="CELLULOSE SYNTHASE OPERON PROTEIN C"/>
    <property type="match status" value="1"/>
</dbReference>
<evidence type="ECO:0000256" key="3">
    <source>
        <dbReference type="PROSITE-ProRule" id="PRU00339"/>
    </source>
</evidence>
<dbReference type="Pfam" id="PF13181">
    <property type="entry name" value="TPR_8"/>
    <property type="match status" value="2"/>
</dbReference>
<proteinExistence type="predicted"/>
<gene>
    <name evidence="5" type="ORF">AEth_00131</name>
</gene>
<dbReference type="AlphaFoldDB" id="A0A8B6SDK5"/>
<feature type="repeat" description="TPR" evidence="3">
    <location>
        <begin position="3"/>
        <end position="36"/>
    </location>
</feature>
<dbReference type="SMART" id="SM00028">
    <property type="entry name" value="TPR"/>
    <property type="match status" value="8"/>
</dbReference>
<feature type="repeat" description="TPR" evidence="3">
    <location>
        <begin position="72"/>
        <end position="103"/>
    </location>
</feature>
<dbReference type="SUPFAM" id="SSF48452">
    <property type="entry name" value="TPR-like"/>
    <property type="match status" value="1"/>
</dbReference>
<dbReference type="Pfam" id="PF13414">
    <property type="entry name" value="TPR_11"/>
    <property type="match status" value="1"/>
</dbReference>
<feature type="repeat" description="TPR" evidence="3">
    <location>
        <begin position="138"/>
        <end position="171"/>
    </location>
</feature>
<comment type="caution">
    <text evidence="5">The sequence shown here is derived from an EMBL/GenBank/DDBJ whole genome shotgun (WGS) entry which is preliminary data.</text>
</comment>
<evidence type="ECO:0000313" key="6">
    <source>
        <dbReference type="Proteomes" id="UP000291831"/>
    </source>
</evidence>
<keyword evidence="4" id="KW-1133">Transmembrane helix</keyword>